<organism evidence="1 2">
    <name type="scientific">Xylaria curta</name>
    <dbReference type="NCBI Taxonomy" id="42375"/>
    <lineage>
        <taxon>Eukaryota</taxon>
        <taxon>Fungi</taxon>
        <taxon>Dikarya</taxon>
        <taxon>Ascomycota</taxon>
        <taxon>Pezizomycotina</taxon>
        <taxon>Sordariomycetes</taxon>
        <taxon>Xylariomycetidae</taxon>
        <taxon>Xylariales</taxon>
        <taxon>Xylariaceae</taxon>
        <taxon>Xylaria</taxon>
    </lineage>
</organism>
<comment type="caution">
    <text evidence="1">The sequence shown here is derived from an EMBL/GenBank/DDBJ whole genome shotgun (WGS) entry which is preliminary data.</text>
</comment>
<dbReference type="EMBL" id="JAPDGR010000507">
    <property type="protein sequence ID" value="KAJ2989637.1"/>
    <property type="molecule type" value="Genomic_DNA"/>
</dbReference>
<proteinExistence type="predicted"/>
<sequence length="170" mass="18953">MRTSGLWTASCTWAVLSFPSRSCPGSWRSKSRPLVLVTLAVIYADSIRKAEVWKEVTVSGRSASDTTSDPVLVGSSLVVDVEQALPAPRSRFFAFVREKQHGDGPDQIVEKRWKTAATSTYGARSKPDDSGWARDKRWRKEELGWVGAFATLLRLYKLKKGVPPSHLRCD</sequence>
<gene>
    <name evidence="1" type="ORF">NUW58_g3368</name>
</gene>
<reference evidence="1" key="1">
    <citation type="submission" date="2022-10" db="EMBL/GenBank/DDBJ databases">
        <title>Genome Sequence of Xylaria curta.</title>
        <authorList>
            <person name="Buettner E."/>
        </authorList>
    </citation>
    <scope>NUCLEOTIDE SEQUENCE</scope>
    <source>
        <strain evidence="1">Babe10</strain>
    </source>
</reference>
<evidence type="ECO:0000313" key="2">
    <source>
        <dbReference type="Proteomes" id="UP001143856"/>
    </source>
</evidence>
<keyword evidence="2" id="KW-1185">Reference proteome</keyword>
<evidence type="ECO:0000313" key="1">
    <source>
        <dbReference type="EMBL" id="KAJ2989637.1"/>
    </source>
</evidence>
<protein>
    <submittedName>
        <fullName evidence="1">Uncharacterized protein</fullName>
    </submittedName>
</protein>
<name>A0ACC1PBA8_9PEZI</name>
<dbReference type="Proteomes" id="UP001143856">
    <property type="component" value="Unassembled WGS sequence"/>
</dbReference>
<accession>A0ACC1PBA8</accession>